<sequence length="109" mass="12475">MKPEGQKPSLPSLPVIGHNCRFCNLWHWHLKKPEQKALIASGFSETERVKELQSLGAGAYIIKPLVLGLDSVEKQVNWFRKTEPTEEYLVAAMEIYEKGLESNPKFYKC</sequence>
<dbReference type="EMBL" id="JACNIG010000337">
    <property type="protein sequence ID" value="MBC8433801.1"/>
    <property type="molecule type" value="Genomic_DNA"/>
</dbReference>
<dbReference type="AlphaFoldDB" id="A0A8J6NTR9"/>
<accession>A0A8J6NTR9</accession>
<proteinExistence type="predicted"/>
<evidence type="ECO:0000313" key="1">
    <source>
        <dbReference type="EMBL" id="MBC8433801.1"/>
    </source>
</evidence>
<comment type="caution">
    <text evidence="1">The sequence shown here is derived from an EMBL/GenBank/DDBJ whole genome shotgun (WGS) entry which is preliminary data.</text>
</comment>
<evidence type="ECO:0000313" key="2">
    <source>
        <dbReference type="Proteomes" id="UP000605201"/>
    </source>
</evidence>
<protein>
    <submittedName>
        <fullName evidence="1">Uncharacterized protein</fullName>
    </submittedName>
</protein>
<organism evidence="1 2">
    <name type="scientific">Candidatus Desulfatibia vada</name>
    <dbReference type="NCBI Taxonomy" id="2841696"/>
    <lineage>
        <taxon>Bacteria</taxon>
        <taxon>Pseudomonadati</taxon>
        <taxon>Thermodesulfobacteriota</taxon>
        <taxon>Desulfobacteria</taxon>
        <taxon>Desulfobacterales</taxon>
        <taxon>Desulfobacterales incertae sedis</taxon>
        <taxon>Candidatus Desulfatibia</taxon>
    </lineage>
</organism>
<gene>
    <name evidence="1" type="ORF">H8D96_17970</name>
</gene>
<name>A0A8J6NTR9_9BACT</name>
<dbReference type="Proteomes" id="UP000605201">
    <property type="component" value="Unassembled WGS sequence"/>
</dbReference>
<reference evidence="1 2" key="1">
    <citation type="submission" date="2020-08" db="EMBL/GenBank/DDBJ databases">
        <title>Bridging the membrane lipid divide: bacteria of the FCB group superphylum have the potential to synthesize archaeal ether lipids.</title>
        <authorList>
            <person name="Villanueva L."/>
            <person name="Von Meijenfeldt F.A.B."/>
            <person name="Westbye A.B."/>
            <person name="Yadav S."/>
            <person name="Hopmans E.C."/>
            <person name="Dutilh B.E."/>
            <person name="Sinninghe Damste J.S."/>
        </authorList>
    </citation>
    <scope>NUCLEOTIDE SEQUENCE [LARGE SCALE GENOMIC DNA]</scope>
    <source>
        <strain evidence="1">NIOZ-UU17</strain>
    </source>
</reference>